<sequence length="318" mass="30457">MKLVLGVDAGGTASRAVVATGAGAVVGRGSAGPGNPTVAGADAARAIGTAVRAALHGRDPTTVGAAVAGVAGVGVLAEPPVAAAFRDEWAAIGLTCPVTVVGDAVTAFAAGTAAPSGAVLIAGTGAVAARLEQRRISGTADGLGWLLGDEGSGLWLGLRAVRATARAWPAGAGSSDLDGLAAGVAAHAGARSCDELVHWAGRRPPAAFAGLAPLVCAAARAGDPLAGRLTAEAAARLLATLGDLGPPGGPVVLAGGLLTAGTPVRDAVLAALPGAAIARDPARGAAWLALAGLSGMEESAATRLHSVMLEGPEALTVR</sequence>
<evidence type="ECO:0000259" key="1">
    <source>
        <dbReference type="Pfam" id="PF01869"/>
    </source>
</evidence>
<comment type="caution">
    <text evidence="2">The sequence shown here is derived from an EMBL/GenBank/DDBJ whole genome shotgun (WGS) entry which is preliminary data.</text>
</comment>
<keyword evidence="2" id="KW-0808">Transferase</keyword>
<name>A0A919MH50_9ACTN</name>
<keyword evidence="3" id="KW-1185">Reference proteome</keyword>
<organism evidence="2 3">
    <name type="scientific">Actinoplanes nipponensis</name>
    <dbReference type="NCBI Taxonomy" id="135950"/>
    <lineage>
        <taxon>Bacteria</taxon>
        <taxon>Bacillati</taxon>
        <taxon>Actinomycetota</taxon>
        <taxon>Actinomycetes</taxon>
        <taxon>Micromonosporales</taxon>
        <taxon>Micromonosporaceae</taxon>
        <taxon>Actinoplanes</taxon>
    </lineage>
</organism>
<protein>
    <submittedName>
        <fullName evidence="2">N-acetylglucosamine kinase</fullName>
    </submittedName>
</protein>
<dbReference type="PANTHER" id="PTHR43190">
    <property type="entry name" value="N-ACETYL-D-GLUCOSAMINE KINASE"/>
    <property type="match status" value="1"/>
</dbReference>
<dbReference type="Gene3D" id="3.30.420.40">
    <property type="match status" value="2"/>
</dbReference>
<dbReference type="InterPro" id="IPR052519">
    <property type="entry name" value="Euk-type_GlcNAc_Kinase"/>
</dbReference>
<dbReference type="SUPFAM" id="SSF53067">
    <property type="entry name" value="Actin-like ATPase domain"/>
    <property type="match status" value="2"/>
</dbReference>
<dbReference type="AlphaFoldDB" id="A0A919MH50"/>
<dbReference type="InterPro" id="IPR002731">
    <property type="entry name" value="ATPase_BadF"/>
</dbReference>
<dbReference type="PANTHER" id="PTHR43190:SF3">
    <property type="entry name" value="N-ACETYL-D-GLUCOSAMINE KINASE"/>
    <property type="match status" value="1"/>
</dbReference>
<evidence type="ECO:0000313" key="2">
    <source>
        <dbReference type="EMBL" id="GIE49294.1"/>
    </source>
</evidence>
<keyword evidence="2" id="KW-0418">Kinase</keyword>
<reference evidence="2" key="1">
    <citation type="submission" date="2021-01" db="EMBL/GenBank/DDBJ databases">
        <title>Whole genome shotgun sequence of Actinoplanes nipponensis NBRC 14063.</title>
        <authorList>
            <person name="Komaki H."/>
            <person name="Tamura T."/>
        </authorList>
    </citation>
    <scope>NUCLEOTIDE SEQUENCE</scope>
    <source>
        <strain evidence="2">NBRC 14063</strain>
    </source>
</reference>
<dbReference type="Pfam" id="PF01869">
    <property type="entry name" value="BcrAD_BadFG"/>
    <property type="match status" value="1"/>
</dbReference>
<proteinExistence type="predicted"/>
<evidence type="ECO:0000313" key="3">
    <source>
        <dbReference type="Proteomes" id="UP000647172"/>
    </source>
</evidence>
<feature type="domain" description="ATPase BadF/BadG/BcrA/BcrD type" evidence="1">
    <location>
        <begin position="5"/>
        <end position="260"/>
    </location>
</feature>
<dbReference type="InterPro" id="IPR043129">
    <property type="entry name" value="ATPase_NBD"/>
</dbReference>
<dbReference type="EMBL" id="BOMQ01000031">
    <property type="protein sequence ID" value="GIE49294.1"/>
    <property type="molecule type" value="Genomic_DNA"/>
</dbReference>
<dbReference type="GO" id="GO:0016301">
    <property type="term" value="F:kinase activity"/>
    <property type="evidence" value="ECO:0007669"/>
    <property type="project" value="UniProtKB-KW"/>
</dbReference>
<dbReference type="RefSeq" id="WP_203768559.1">
    <property type="nucleotide sequence ID" value="NZ_BAAAYJ010000027.1"/>
</dbReference>
<accession>A0A919MH50</accession>
<dbReference type="Proteomes" id="UP000647172">
    <property type="component" value="Unassembled WGS sequence"/>
</dbReference>
<gene>
    <name evidence="2" type="ORF">Ani05nite_28280</name>
</gene>